<dbReference type="AlphaFoldDB" id="A0A0A6PKT3"/>
<sequence length="189" mass="21964">MSVSFFTYCIDCSVNAPEIGDAGMMGAPSLEIVSDSFYTFGWIYDGLKAISLLPYSIESYKSFLETHQGHKIHMDDEQLPELNYEKLEHFELDTQGFIEGYYEMVSVETGALFRTSYDWESYRNFEERELSQAEINKFQQRIIPNCFESIYRGPPCLDPYEDLGRLIDFVKENAKHTLKVRLAACRRKP</sequence>
<proteinExistence type="predicted"/>
<keyword evidence="2" id="KW-1185">Reference proteome</keyword>
<dbReference type="EMBL" id="JSZA02000030">
    <property type="protein sequence ID" value="KHD07438.1"/>
    <property type="molecule type" value="Genomic_DNA"/>
</dbReference>
<dbReference type="Proteomes" id="UP000030428">
    <property type="component" value="Unassembled WGS sequence"/>
</dbReference>
<comment type="caution">
    <text evidence="1">The sequence shown here is derived from an EMBL/GenBank/DDBJ whole genome shotgun (WGS) entry which is preliminary data.</text>
</comment>
<accession>A0A0A6PKT3</accession>
<evidence type="ECO:0000313" key="1">
    <source>
        <dbReference type="EMBL" id="KHD07438.1"/>
    </source>
</evidence>
<evidence type="ECO:0000313" key="2">
    <source>
        <dbReference type="Proteomes" id="UP000030428"/>
    </source>
</evidence>
<name>A0A0A6PKT3_9GAMM</name>
<gene>
    <name evidence="1" type="ORF">PN36_10135</name>
</gene>
<reference evidence="1 2" key="1">
    <citation type="journal article" date="2016" name="Front. Microbiol.">
        <title>Single-Cell (Meta-)Genomics of a Dimorphic Candidatus Thiomargarita nelsonii Reveals Genomic Plasticity.</title>
        <authorList>
            <person name="Flood B.E."/>
            <person name="Fliss P."/>
            <person name="Jones D.S."/>
            <person name="Dick G.J."/>
            <person name="Jain S."/>
            <person name="Kaster A.K."/>
            <person name="Winkel M."/>
            <person name="Mussmann M."/>
            <person name="Bailey J."/>
        </authorList>
    </citation>
    <scope>NUCLEOTIDE SEQUENCE [LARGE SCALE GENOMIC DNA]</scope>
    <source>
        <strain evidence="1">Hydrate Ridge</strain>
    </source>
</reference>
<organism evidence="1 2">
    <name type="scientific">Candidatus Thiomargarita nelsonii</name>
    <dbReference type="NCBI Taxonomy" id="1003181"/>
    <lineage>
        <taxon>Bacteria</taxon>
        <taxon>Pseudomonadati</taxon>
        <taxon>Pseudomonadota</taxon>
        <taxon>Gammaproteobacteria</taxon>
        <taxon>Thiotrichales</taxon>
        <taxon>Thiotrichaceae</taxon>
        <taxon>Thiomargarita</taxon>
    </lineage>
</organism>
<protein>
    <submittedName>
        <fullName evidence="1">Uncharacterized protein</fullName>
    </submittedName>
</protein>